<organism evidence="2 3">
    <name type="scientific">Leptospira ellinghausenii</name>
    <dbReference type="NCBI Taxonomy" id="1917822"/>
    <lineage>
        <taxon>Bacteria</taxon>
        <taxon>Pseudomonadati</taxon>
        <taxon>Spirochaetota</taxon>
        <taxon>Spirochaetia</taxon>
        <taxon>Leptospirales</taxon>
        <taxon>Leptospiraceae</taxon>
        <taxon>Leptospira</taxon>
    </lineage>
</organism>
<sequence>MDELNFAEQNINSAQDQTQATKDAKIQLAKNEGYIRDQLKKEGFNDSDITKKLNEMGPSEINQLGNRISEANQMLKDRELLAKENYTEDEINGMTPEDIAEKAAKIRQDQVSIFDNFADAGVALGGLLMSGGAIAFGLATGNFPNTNPNAPQNPIPTLPVATEPKPTRKEEEGDSHNDLYSEKTNDSPLSDYTMDSGNDVLSQPAKDGILNILDGFIPDFSLPNLGLADNILNQIASLLAREGLGSPMAGPTEKTSLIKRILPSLRFSFTNSGNGNIPDDSLFSNRGDTHTREKNKFGEFVFTKDEVNAFNKSDKINIYGYELVKKNINGTEYFVREKNGELQALIIREDGRIMETSFQINRSIFGTSYSNGKIKILDAVGKEITSSVSGYYNPNITASEASLNLTKIDDLKKNILDGFSKDSRLTTEKKLLELRLLGADTSDLEGVLTKMRGKEIPLKGAALVEFEEYKRMREKKPLWDEPAGGYKTSTEALSSVKITKSKEESNAEYFKRLGNEIREASKTVDLSNQQKLNEHLASVAKMLGSNLDGKIGYSTGEEVNNIPGVNTVGSDGFRQIDNTDCIRWIGGVFSAAGYTGFGSFANLNTNTYLLTDDVDRMNKMISDKQAHGNGVEYLRQASNLLERTSPLIEKDVGKQKKTMVLKFLI</sequence>
<dbReference type="EMBL" id="BFAZ01000010">
    <property type="protein sequence ID" value="GBF44053.1"/>
    <property type="molecule type" value="Genomic_DNA"/>
</dbReference>
<dbReference type="AlphaFoldDB" id="A0A2P2DHE0"/>
<feature type="compositionally biased region" description="Basic and acidic residues" evidence="1">
    <location>
        <begin position="165"/>
        <end position="185"/>
    </location>
</feature>
<feature type="compositionally biased region" description="Polar residues" evidence="1">
    <location>
        <begin position="7"/>
        <end position="20"/>
    </location>
</feature>
<evidence type="ECO:0000313" key="2">
    <source>
        <dbReference type="EMBL" id="GBF44053.1"/>
    </source>
</evidence>
<gene>
    <name evidence="2" type="ORF">LPTSP2_33560</name>
</gene>
<name>A0A2P2DHE0_9LEPT</name>
<feature type="region of interest" description="Disordered" evidence="1">
    <location>
        <begin position="1"/>
        <end position="20"/>
    </location>
</feature>
<evidence type="ECO:0000313" key="3">
    <source>
        <dbReference type="Proteomes" id="UP000245206"/>
    </source>
</evidence>
<accession>A0A2P2DHE0</accession>
<proteinExistence type="predicted"/>
<dbReference type="Proteomes" id="UP000245206">
    <property type="component" value="Unassembled WGS sequence"/>
</dbReference>
<comment type="caution">
    <text evidence="2">The sequence shown here is derived from an EMBL/GenBank/DDBJ whole genome shotgun (WGS) entry which is preliminary data.</text>
</comment>
<feature type="region of interest" description="Disordered" evidence="1">
    <location>
        <begin position="145"/>
        <end position="190"/>
    </location>
</feature>
<protein>
    <submittedName>
        <fullName evidence="2">Uncharacterized protein</fullName>
    </submittedName>
</protein>
<evidence type="ECO:0000256" key="1">
    <source>
        <dbReference type="SAM" id="MobiDB-lite"/>
    </source>
</evidence>
<keyword evidence="3" id="KW-1185">Reference proteome</keyword>
<reference evidence="3" key="1">
    <citation type="journal article" date="2019" name="Microbiol. Immunol.">
        <title>Molecular and phenotypic characterization of Leptospira johnsonii sp. nov., Leptospira ellinghausenii sp. nov. and Leptospira ryugenii sp. nov. isolated from soil and water in Japan.</title>
        <authorList>
            <person name="Masuzawa T."/>
            <person name="Saito M."/>
            <person name="Nakao R."/>
            <person name="Nikaido Y."/>
            <person name="Matsumoto M."/>
            <person name="Ogawa M."/>
            <person name="Yokoyama M."/>
            <person name="Hidaka Y."/>
            <person name="Tomita J."/>
            <person name="Sakakibara K."/>
            <person name="Suzuki K."/>
            <person name="Yasuda S."/>
            <person name="Sato H."/>
            <person name="Yamaguchi M."/>
            <person name="Yoshida S.I."/>
            <person name="Koizumi N."/>
            <person name="Kawamura Y."/>
        </authorList>
    </citation>
    <scope>NUCLEOTIDE SEQUENCE [LARGE SCALE GENOMIC DNA]</scope>
    <source>
        <strain evidence="3">E18</strain>
    </source>
</reference>